<dbReference type="RefSeq" id="WP_062765029.1">
    <property type="nucleotide sequence ID" value="NZ_CP121045.1"/>
</dbReference>
<dbReference type="GO" id="GO:0005829">
    <property type="term" value="C:cytosol"/>
    <property type="evidence" value="ECO:0007669"/>
    <property type="project" value="TreeGrafter"/>
</dbReference>
<organism evidence="13 14">
    <name type="scientific">Tistrella mobilis</name>
    <dbReference type="NCBI Taxonomy" id="171437"/>
    <lineage>
        <taxon>Bacteria</taxon>
        <taxon>Pseudomonadati</taxon>
        <taxon>Pseudomonadota</taxon>
        <taxon>Alphaproteobacteria</taxon>
        <taxon>Geminicoccales</taxon>
        <taxon>Geminicoccaceae</taxon>
        <taxon>Tistrella</taxon>
    </lineage>
</organism>
<dbReference type="Pfam" id="PF03453">
    <property type="entry name" value="MoeA_N"/>
    <property type="match status" value="1"/>
</dbReference>
<evidence type="ECO:0000256" key="9">
    <source>
        <dbReference type="ARBA" id="ARBA00023150"/>
    </source>
</evidence>
<dbReference type="SUPFAM" id="SSF63882">
    <property type="entry name" value="MoeA N-terminal region -like"/>
    <property type="match status" value="1"/>
</dbReference>
<comment type="function">
    <text evidence="2 11">Catalyzes the insertion of molybdate into adenylated molybdopterin with the concomitant release of AMP.</text>
</comment>
<gene>
    <name evidence="13" type="ORF">AUP44_06745</name>
</gene>
<comment type="caution">
    <text evidence="13">The sequence shown here is derived from an EMBL/GenBank/DDBJ whole genome shotgun (WGS) entry which is preliminary data.</text>
</comment>
<protein>
    <recommendedName>
        <fullName evidence="11">Molybdopterin molybdenumtransferase</fullName>
        <ecNumber evidence="11">2.10.1.1</ecNumber>
    </recommendedName>
</protein>
<dbReference type="FunFam" id="3.40.980.10:FF:000004">
    <property type="entry name" value="Molybdopterin molybdenumtransferase"/>
    <property type="match status" value="1"/>
</dbReference>
<dbReference type="Proteomes" id="UP000075787">
    <property type="component" value="Unassembled WGS sequence"/>
</dbReference>
<evidence type="ECO:0000256" key="1">
    <source>
        <dbReference type="ARBA" id="ARBA00001946"/>
    </source>
</evidence>
<name>A0A161Q2Q3_9PROT</name>
<comment type="catalytic activity">
    <reaction evidence="10">
        <text>adenylyl-molybdopterin + molybdate = Mo-molybdopterin + AMP + H(+)</text>
        <dbReference type="Rhea" id="RHEA:35047"/>
        <dbReference type="ChEBI" id="CHEBI:15378"/>
        <dbReference type="ChEBI" id="CHEBI:36264"/>
        <dbReference type="ChEBI" id="CHEBI:62727"/>
        <dbReference type="ChEBI" id="CHEBI:71302"/>
        <dbReference type="ChEBI" id="CHEBI:456215"/>
        <dbReference type="EC" id="2.10.1.1"/>
    </reaction>
</comment>
<evidence type="ECO:0000256" key="8">
    <source>
        <dbReference type="ARBA" id="ARBA00022842"/>
    </source>
</evidence>
<dbReference type="GO" id="GO:0046872">
    <property type="term" value="F:metal ion binding"/>
    <property type="evidence" value="ECO:0007669"/>
    <property type="project" value="UniProtKB-UniRule"/>
</dbReference>
<evidence type="ECO:0000256" key="10">
    <source>
        <dbReference type="ARBA" id="ARBA00047317"/>
    </source>
</evidence>
<comment type="cofactor">
    <cofactor evidence="1 11">
        <name>Mg(2+)</name>
        <dbReference type="ChEBI" id="CHEBI:18420"/>
    </cofactor>
</comment>
<evidence type="ECO:0000259" key="12">
    <source>
        <dbReference type="SMART" id="SM00852"/>
    </source>
</evidence>
<feature type="domain" description="MoaB/Mog" evidence="12">
    <location>
        <begin position="185"/>
        <end position="322"/>
    </location>
</feature>
<evidence type="ECO:0000256" key="6">
    <source>
        <dbReference type="ARBA" id="ARBA00022679"/>
    </source>
</evidence>
<dbReference type="EC" id="2.10.1.1" evidence="11"/>
<dbReference type="Gene3D" id="3.90.105.10">
    <property type="entry name" value="Molybdopterin biosynthesis moea protein, domain 2"/>
    <property type="match status" value="1"/>
</dbReference>
<evidence type="ECO:0000313" key="14">
    <source>
        <dbReference type="Proteomes" id="UP000075787"/>
    </source>
</evidence>
<dbReference type="GeneID" id="97241798"/>
<dbReference type="InterPro" id="IPR036135">
    <property type="entry name" value="MoeA_linker/N_sf"/>
</dbReference>
<dbReference type="Pfam" id="PF03454">
    <property type="entry name" value="MoeA_C"/>
    <property type="match status" value="1"/>
</dbReference>
<evidence type="ECO:0000256" key="5">
    <source>
        <dbReference type="ARBA" id="ARBA00022505"/>
    </source>
</evidence>
<dbReference type="InterPro" id="IPR036425">
    <property type="entry name" value="MoaB/Mog-like_dom_sf"/>
</dbReference>
<keyword evidence="5 11" id="KW-0500">Molybdenum</keyword>
<keyword evidence="8 11" id="KW-0460">Magnesium</keyword>
<comment type="pathway">
    <text evidence="3 11">Cofactor biosynthesis; molybdopterin biosynthesis.</text>
</comment>
<comment type="similarity">
    <text evidence="4 11">Belongs to the MoeA family.</text>
</comment>
<keyword evidence="7 11" id="KW-0479">Metal-binding</keyword>
<dbReference type="SUPFAM" id="SSF53218">
    <property type="entry name" value="Molybdenum cofactor biosynthesis proteins"/>
    <property type="match status" value="1"/>
</dbReference>
<dbReference type="InterPro" id="IPR005111">
    <property type="entry name" value="MoeA_C_domain_IV"/>
</dbReference>
<dbReference type="FunFam" id="2.170.190.11:FF:000001">
    <property type="entry name" value="Molybdopterin molybdenumtransferase"/>
    <property type="match status" value="1"/>
</dbReference>
<dbReference type="Gene3D" id="2.40.340.10">
    <property type="entry name" value="MoeA, C-terminal, domain IV"/>
    <property type="match status" value="1"/>
</dbReference>
<accession>A0A161Q2Q3</accession>
<dbReference type="Gene3D" id="2.170.190.11">
    <property type="entry name" value="Molybdopterin biosynthesis moea protein, domain 3"/>
    <property type="match status" value="1"/>
</dbReference>
<dbReference type="Pfam" id="PF00994">
    <property type="entry name" value="MoCF_biosynth"/>
    <property type="match status" value="1"/>
</dbReference>
<evidence type="ECO:0000256" key="4">
    <source>
        <dbReference type="ARBA" id="ARBA00010763"/>
    </source>
</evidence>
<dbReference type="SUPFAM" id="SSF63867">
    <property type="entry name" value="MoeA C-terminal domain-like"/>
    <property type="match status" value="1"/>
</dbReference>
<dbReference type="GO" id="GO:0061599">
    <property type="term" value="F:molybdopterin molybdotransferase activity"/>
    <property type="evidence" value="ECO:0007669"/>
    <property type="project" value="UniProtKB-UniRule"/>
</dbReference>
<dbReference type="GO" id="GO:0006777">
    <property type="term" value="P:Mo-molybdopterin cofactor biosynthetic process"/>
    <property type="evidence" value="ECO:0007669"/>
    <property type="project" value="UniProtKB-UniRule"/>
</dbReference>
<dbReference type="UniPathway" id="UPA00344"/>
<dbReference type="PANTHER" id="PTHR10192:SF5">
    <property type="entry name" value="GEPHYRIN"/>
    <property type="match status" value="1"/>
</dbReference>
<evidence type="ECO:0000256" key="7">
    <source>
        <dbReference type="ARBA" id="ARBA00022723"/>
    </source>
</evidence>
<dbReference type="AlphaFoldDB" id="A0A161Q2Q3"/>
<dbReference type="InterPro" id="IPR001453">
    <property type="entry name" value="MoaB/Mog_dom"/>
</dbReference>
<dbReference type="Gene3D" id="3.40.980.10">
    <property type="entry name" value="MoaB/Mog-like domain"/>
    <property type="match status" value="1"/>
</dbReference>
<keyword evidence="6 11" id="KW-0808">Transferase</keyword>
<dbReference type="InterPro" id="IPR005110">
    <property type="entry name" value="MoeA_linker/N"/>
</dbReference>
<dbReference type="InterPro" id="IPR038987">
    <property type="entry name" value="MoeA-like"/>
</dbReference>
<dbReference type="EMBL" id="LPZR01000164">
    <property type="protein sequence ID" value="KYO51902.1"/>
    <property type="molecule type" value="Genomic_DNA"/>
</dbReference>
<dbReference type="OrthoDB" id="9804758at2"/>
<evidence type="ECO:0000256" key="3">
    <source>
        <dbReference type="ARBA" id="ARBA00005046"/>
    </source>
</evidence>
<keyword evidence="9 11" id="KW-0501">Molybdenum cofactor biosynthesis</keyword>
<dbReference type="PANTHER" id="PTHR10192">
    <property type="entry name" value="MOLYBDOPTERIN BIOSYNTHESIS PROTEIN"/>
    <property type="match status" value="1"/>
</dbReference>
<dbReference type="InterPro" id="IPR036688">
    <property type="entry name" value="MoeA_C_domain_IV_sf"/>
</dbReference>
<sequence length="411" mass="42787">MLTVDDARARILADARPLGAETVPLGLARGRVLARDVIARRTQPPQAMSAMDGWALRSADLADGHRTFRVIGEARAGEGFGGDVGPGEAVRIFTGAPVPAGADLVVIQEDTRVTGHHDSGAPAAVEITGERADAEAGDNIRPAGIDFQTGAVGLQAGRGLEARAIALAAAMGHPWLPVHRRPRVAILATGDELARPGEPLGPDAIVDAVSPCLTALFADAGADVVDLGIAPDARDRIDAQIATARGADLLVTIGGASVGDHDLVHAALLAAGAEIDFWKIAMRPGKPLMYGRLGGMPVLGLPGNPVSAYVCSLLFALPLIDRLSGRQPRDAASERLPLAAPVAANTMRQHYMRARLLRDGDGAETVLPVRDQDSSLLSALADADALILRRPHAPAAEPGELVDILRLDRLD</sequence>
<reference evidence="13 14" key="1">
    <citation type="submission" date="2015-12" db="EMBL/GenBank/DDBJ databases">
        <title>Genome sequence of Tistrella mobilis MCCC 1A02139.</title>
        <authorList>
            <person name="Lu L."/>
            <person name="Lai Q."/>
            <person name="Shao Z."/>
            <person name="Qian P."/>
        </authorList>
    </citation>
    <scope>NUCLEOTIDE SEQUENCE [LARGE SCALE GENOMIC DNA]</scope>
    <source>
        <strain evidence="13 14">MCCC 1A02139</strain>
    </source>
</reference>
<dbReference type="NCBIfam" id="NF045515">
    <property type="entry name" value="Glp_gephyrin"/>
    <property type="match status" value="1"/>
</dbReference>
<proteinExistence type="inferred from homology"/>
<evidence type="ECO:0000256" key="2">
    <source>
        <dbReference type="ARBA" id="ARBA00002901"/>
    </source>
</evidence>
<dbReference type="CDD" id="cd00887">
    <property type="entry name" value="MoeA"/>
    <property type="match status" value="1"/>
</dbReference>
<evidence type="ECO:0000256" key="11">
    <source>
        <dbReference type="RuleBase" id="RU365090"/>
    </source>
</evidence>
<evidence type="ECO:0000313" key="13">
    <source>
        <dbReference type="EMBL" id="KYO51902.1"/>
    </source>
</evidence>
<dbReference type="SMART" id="SM00852">
    <property type="entry name" value="MoCF_biosynth"/>
    <property type="match status" value="1"/>
</dbReference>